<dbReference type="InterPro" id="IPR000326">
    <property type="entry name" value="PAP2/HPO"/>
</dbReference>
<evidence type="ECO:0000259" key="2">
    <source>
        <dbReference type="SMART" id="SM00014"/>
    </source>
</evidence>
<gene>
    <name evidence="3" type="ORF">EV672_1187</name>
</gene>
<sequence length="294" mass="30963">MRLSLRPPPLPGQTWADWRAQAPRLVLGALLLTAGLSLSGSVLDRAWCLALQQSLGGWPTTWSLLTWSALGICSLLLVTCLSDGEPRRVASLLVAMVLGGLVVHAIKRSLQVDRPLAVFGPDHPVFHVIGEHLRKGSMPSGHTTTAFTVAGLMTLSVRDAVRLGGMLPTQLQRFVSAAVWTGWWLLAGLQGLSRVVVGAHWPSDVVAGAGLGLILAPLVWQLGVTQRLAQGLSRASVRPWVGGAVPVLAVLLCLLDLGTPLPAAWCAAVGGLGLLGAWRWGRILPAAHAANPLS</sequence>
<dbReference type="SUPFAM" id="SSF48317">
    <property type="entry name" value="Acid phosphatase/Vanadium-dependent haloperoxidase"/>
    <property type="match status" value="1"/>
</dbReference>
<dbReference type="CDD" id="cd01610">
    <property type="entry name" value="PAP2_like"/>
    <property type="match status" value="1"/>
</dbReference>
<keyword evidence="1" id="KW-0472">Membrane</keyword>
<feature type="transmembrane region" description="Helical" evidence="1">
    <location>
        <begin position="205"/>
        <end position="225"/>
    </location>
</feature>
<dbReference type="SMART" id="SM00014">
    <property type="entry name" value="acidPPc"/>
    <property type="match status" value="1"/>
</dbReference>
<comment type="caution">
    <text evidence="3">The sequence shown here is derived from an EMBL/GenBank/DDBJ whole genome shotgun (WGS) entry which is preliminary data.</text>
</comment>
<proteinExistence type="predicted"/>
<dbReference type="EMBL" id="SNXW01000018">
    <property type="protein sequence ID" value="TDP78709.1"/>
    <property type="molecule type" value="Genomic_DNA"/>
</dbReference>
<dbReference type="Pfam" id="PF01569">
    <property type="entry name" value="PAP2"/>
    <property type="match status" value="1"/>
</dbReference>
<protein>
    <submittedName>
        <fullName evidence="3">Membrane-associated phospholipid phosphatase</fullName>
    </submittedName>
</protein>
<keyword evidence="1" id="KW-0812">Transmembrane</keyword>
<dbReference type="PANTHER" id="PTHR14969:SF13">
    <property type="entry name" value="AT30094P"/>
    <property type="match status" value="1"/>
</dbReference>
<keyword evidence="1" id="KW-1133">Transmembrane helix</keyword>
<feature type="transmembrane region" description="Helical" evidence="1">
    <location>
        <begin position="261"/>
        <end position="278"/>
    </location>
</feature>
<organism evidence="3 4">
    <name type="scientific">Aquabacterium commune</name>
    <dbReference type="NCBI Taxonomy" id="70586"/>
    <lineage>
        <taxon>Bacteria</taxon>
        <taxon>Pseudomonadati</taxon>
        <taxon>Pseudomonadota</taxon>
        <taxon>Betaproteobacteria</taxon>
        <taxon>Burkholderiales</taxon>
        <taxon>Aquabacterium</taxon>
    </lineage>
</organism>
<evidence type="ECO:0000313" key="3">
    <source>
        <dbReference type="EMBL" id="TDP78709.1"/>
    </source>
</evidence>
<reference evidence="3 4" key="1">
    <citation type="submission" date="2019-03" db="EMBL/GenBank/DDBJ databases">
        <title>Genomic Encyclopedia of Type Strains, Phase IV (KMG-IV): sequencing the most valuable type-strain genomes for metagenomic binning, comparative biology and taxonomic classification.</title>
        <authorList>
            <person name="Goeker M."/>
        </authorList>
    </citation>
    <scope>NUCLEOTIDE SEQUENCE [LARGE SCALE GENOMIC DNA]</scope>
    <source>
        <strain evidence="3 4">DSM 11901</strain>
    </source>
</reference>
<feature type="transmembrane region" description="Helical" evidence="1">
    <location>
        <begin position="173"/>
        <end position="193"/>
    </location>
</feature>
<feature type="domain" description="Phosphatidic acid phosphatase type 2/haloperoxidase" evidence="2">
    <location>
        <begin position="89"/>
        <end position="220"/>
    </location>
</feature>
<dbReference type="Gene3D" id="1.20.144.10">
    <property type="entry name" value="Phosphatidic acid phosphatase type 2/haloperoxidase"/>
    <property type="match status" value="1"/>
</dbReference>
<dbReference type="PANTHER" id="PTHR14969">
    <property type="entry name" value="SPHINGOSINE-1-PHOSPHATE PHOSPHOHYDROLASE"/>
    <property type="match status" value="1"/>
</dbReference>
<evidence type="ECO:0000313" key="4">
    <source>
        <dbReference type="Proteomes" id="UP000294593"/>
    </source>
</evidence>
<dbReference type="InterPro" id="IPR036938">
    <property type="entry name" value="PAP2/HPO_sf"/>
</dbReference>
<dbReference type="AlphaFoldDB" id="A0A4R6QZH6"/>
<dbReference type="RefSeq" id="WP_166643633.1">
    <property type="nucleotide sequence ID" value="NZ_SNXW01000018.1"/>
</dbReference>
<accession>A0A4R6QZH6</accession>
<evidence type="ECO:0000256" key="1">
    <source>
        <dbReference type="SAM" id="Phobius"/>
    </source>
</evidence>
<name>A0A4R6QZH6_9BURK</name>
<feature type="transmembrane region" description="Helical" evidence="1">
    <location>
        <begin position="89"/>
        <end position="106"/>
    </location>
</feature>
<keyword evidence="4" id="KW-1185">Reference proteome</keyword>
<feature type="transmembrane region" description="Helical" evidence="1">
    <location>
        <begin position="64"/>
        <end position="82"/>
    </location>
</feature>
<dbReference type="Proteomes" id="UP000294593">
    <property type="component" value="Unassembled WGS sequence"/>
</dbReference>